<evidence type="ECO:0000313" key="3">
    <source>
        <dbReference type="EMBL" id="GAS81800.1"/>
    </source>
</evidence>
<dbReference type="Gene3D" id="3.30.429.10">
    <property type="entry name" value="Macrophage Migration Inhibitory Factor"/>
    <property type="match status" value="1"/>
</dbReference>
<gene>
    <name evidence="4" type="ORF">BK131_08670</name>
    <name evidence="3" type="ORF">PAHA3_1874</name>
</gene>
<dbReference type="SUPFAM" id="SSF55331">
    <property type="entry name" value="Tautomerase/MIF"/>
    <property type="match status" value="1"/>
</dbReference>
<organism evidence="3 5">
    <name type="scientific">Paenibacillus amylolyticus</name>
    <dbReference type="NCBI Taxonomy" id="1451"/>
    <lineage>
        <taxon>Bacteria</taxon>
        <taxon>Bacillati</taxon>
        <taxon>Bacillota</taxon>
        <taxon>Bacilli</taxon>
        <taxon>Bacillales</taxon>
        <taxon>Paenibacillaceae</taxon>
        <taxon>Paenibacillus</taxon>
    </lineage>
</organism>
<evidence type="ECO:0000313" key="5">
    <source>
        <dbReference type="Proteomes" id="UP000069697"/>
    </source>
</evidence>
<feature type="domain" description="4-oxalocrotonate tautomerase-like" evidence="2">
    <location>
        <begin position="2"/>
        <end position="60"/>
    </location>
</feature>
<protein>
    <submittedName>
        <fullName evidence="4">4-oxalocrotonate tautomerase</fullName>
    </submittedName>
</protein>
<dbReference type="InterPro" id="IPR004370">
    <property type="entry name" value="4-OT-like_dom"/>
</dbReference>
<dbReference type="AlphaFoldDB" id="A0A124DXQ6"/>
<dbReference type="Pfam" id="PF01361">
    <property type="entry name" value="Tautomerase"/>
    <property type="match status" value="1"/>
</dbReference>
<reference evidence="4 6" key="3">
    <citation type="submission" date="2016-11" db="EMBL/GenBank/DDBJ databases">
        <title>Paenibacillus species isolates.</title>
        <authorList>
            <person name="Beno S.M."/>
        </authorList>
    </citation>
    <scope>NUCLEOTIDE SEQUENCE [LARGE SCALE GENOMIC DNA]</scope>
    <source>
        <strain evidence="4 6">FSL H8-0246</strain>
    </source>
</reference>
<name>A0A124DXQ6_PAEAM</name>
<dbReference type="InterPro" id="IPR014347">
    <property type="entry name" value="Tautomerase/MIF_sf"/>
</dbReference>
<dbReference type="EMBL" id="BCNV01000001">
    <property type="protein sequence ID" value="GAS81800.1"/>
    <property type="molecule type" value="Genomic_DNA"/>
</dbReference>
<dbReference type="Proteomes" id="UP000069697">
    <property type="component" value="Unassembled WGS sequence"/>
</dbReference>
<evidence type="ECO:0000259" key="2">
    <source>
        <dbReference type="Pfam" id="PF01361"/>
    </source>
</evidence>
<comment type="caution">
    <text evidence="3">The sequence shown here is derived from an EMBL/GenBank/DDBJ whole genome shotgun (WGS) entry which is preliminary data.</text>
</comment>
<dbReference type="NCBIfam" id="NF041920">
    <property type="entry name" value="DmpI"/>
    <property type="match status" value="1"/>
</dbReference>
<evidence type="ECO:0000313" key="4">
    <source>
        <dbReference type="EMBL" id="OMF17997.1"/>
    </source>
</evidence>
<evidence type="ECO:0000313" key="6">
    <source>
        <dbReference type="Proteomes" id="UP000187134"/>
    </source>
</evidence>
<dbReference type="Proteomes" id="UP000187134">
    <property type="component" value="Unassembled WGS sequence"/>
</dbReference>
<proteinExistence type="predicted"/>
<dbReference type="GO" id="GO:0016853">
    <property type="term" value="F:isomerase activity"/>
    <property type="evidence" value="ECO:0007669"/>
    <property type="project" value="UniProtKB-KW"/>
</dbReference>
<dbReference type="OrthoDB" id="9804803at2"/>
<accession>A0A124DXQ6</accession>
<dbReference type="RefSeq" id="WP_062834452.1">
    <property type="nucleotide sequence ID" value="NZ_BCNV01000001.1"/>
</dbReference>
<sequence>MPVITVEAAKLSKEQKRKLVQELTESASNIMNIPQQAFFVFVKENDTENIGVAGQLIADRQQIDSLKSEENNTQQGDRL</sequence>
<reference evidence="3 5" key="1">
    <citation type="journal article" date="2016" name="Genome Announc.">
        <title>Draft Genome Sequence of Paenibacillus amylolyticus Heshi-A3, Isolated from Fermented Rice Bran in a Japanese Fermented Seafood Dish.</title>
        <authorList>
            <person name="Akuzawa S."/>
            <person name="Nagaoka J."/>
            <person name="Kanekatsu M."/>
            <person name="Kubota E."/>
            <person name="Ohtake R."/>
            <person name="Suzuki T."/>
            <person name="Kanesaki Y."/>
        </authorList>
    </citation>
    <scope>NUCLEOTIDE SEQUENCE [LARGE SCALE GENOMIC DNA]</scope>
    <source>
        <strain evidence="3 5">Heshi-A3</strain>
    </source>
</reference>
<reference evidence="5" key="2">
    <citation type="submission" date="2016-01" db="EMBL/GenBank/DDBJ databases">
        <title>Draft Genome Sequence of Paenibacillus amylolyticus Heshi-A3 that Was Isolated from Fermented Rice Bran with Aging Salted Mackerel, Which Was Named Heshiko as Traditional Fermented Seafood in Japan.</title>
        <authorList>
            <person name="Akuzawa S."/>
            <person name="Nakagawa J."/>
            <person name="Kanekatsu T."/>
            <person name="Kubota E."/>
            <person name="Ohtake R."/>
            <person name="Suzuki T."/>
            <person name="Kanesaki Y."/>
        </authorList>
    </citation>
    <scope>NUCLEOTIDE SEQUENCE [LARGE SCALE GENOMIC DNA]</scope>
    <source>
        <strain evidence="5">Heshi-A3</strain>
    </source>
</reference>
<dbReference type="EMBL" id="MRTJ01000001">
    <property type="protein sequence ID" value="OMF17997.1"/>
    <property type="molecule type" value="Genomic_DNA"/>
</dbReference>
<keyword evidence="1" id="KW-0413">Isomerase</keyword>
<evidence type="ECO:0000256" key="1">
    <source>
        <dbReference type="ARBA" id="ARBA00023235"/>
    </source>
</evidence>